<dbReference type="Pfam" id="PF17202">
    <property type="entry name" value="sCache_3_3"/>
    <property type="match status" value="1"/>
</dbReference>
<dbReference type="EMBL" id="JBHUMF010000017">
    <property type="protein sequence ID" value="MFD2680716.1"/>
    <property type="molecule type" value="Genomic_DNA"/>
</dbReference>
<keyword evidence="4 9" id="KW-1133">Transmembrane helix</keyword>
<dbReference type="PANTHER" id="PTHR32089:SF112">
    <property type="entry name" value="LYSOZYME-LIKE PROTEIN-RELATED"/>
    <property type="match status" value="1"/>
</dbReference>
<dbReference type="InterPro" id="IPR033463">
    <property type="entry name" value="sCache_3"/>
</dbReference>
<evidence type="ECO:0000256" key="7">
    <source>
        <dbReference type="ARBA" id="ARBA00029447"/>
    </source>
</evidence>
<dbReference type="PROSITE" id="PS50885">
    <property type="entry name" value="HAMP"/>
    <property type="match status" value="1"/>
</dbReference>
<evidence type="ECO:0000256" key="6">
    <source>
        <dbReference type="ARBA" id="ARBA00023224"/>
    </source>
</evidence>
<evidence type="ECO:0000256" key="3">
    <source>
        <dbReference type="ARBA" id="ARBA00022692"/>
    </source>
</evidence>
<dbReference type="InterPro" id="IPR004090">
    <property type="entry name" value="Chemotax_Me-accpt_rcpt"/>
</dbReference>
<evidence type="ECO:0000256" key="1">
    <source>
        <dbReference type="ARBA" id="ARBA00004651"/>
    </source>
</evidence>
<dbReference type="Gene3D" id="1.10.287.950">
    <property type="entry name" value="Methyl-accepting chemotaxis protein"/>
    <property type="match status" value="1"/>
</dbReference>
<feature type="domain" description="HAMP" evidence="11">
    <location>
        <begin position="202"/>
        <end position="254"/>
    </location>
</feature>
<dbReference type="PROSITE" id="PS50111">
    <property type="entry name" value="CHEMOTAXIS_TRANSDUC_2"/>
    <property type="match status" value="1"/>
</dbReference>
<dbReference type="Pfam" id="PF00015">
    <property type="entry name" value="MCPsignal"/>
    <property type="match status" value="1"/>
</dbReference>
<keyword evidence="13" id="KW-1185">Reference proteome</keyword>
<gene>
    <name evidence="12" type="ORF">ACFSUL_08085</name>
</gene>
<comment type="caution">
    <text evidence="12">The sequence shown here is derived from an EMBL/GenBank/DDBJ whole genome shotgun (WGS) entry which is preliminary data.</text>
</comment>
<keyword evidence="6 8" id="KW-0807">Transducer</keyword>
<evidence type="ECO:0000256" key="4">
    <source>
        <dbReference type="ARBA" id="ARBA00022989"/>
    </source>
</evidence>
<evidence type="ECO:0000313" key="12">
    <source>
        <dbReference type="EMBL" id="MFD2680716.1"/>
    </source>
</evidence>
<dbReference type="InterPro" id="IPR029151">
    <property type="entry name" value="Sensor-like_sf"/>
</dbReference>
<protein>
    <submittedName>
        <fullName evidence="12">Methyl-accepting chemotaxis protein</fullName>
    </submittedName>
</protein>
<evidence type="ECO:0000259" key="10">
    <source>
        <dbReference type="PROSITE" id="PS50111"/>
    </source>
</evidence>
<dbReference type="PRINTS" id="PR00260">
    <property type="entry name" value="CHEMTRNSDUCR"/>
</dbReference>
<keyword evidence="3 9" id="KW-0812">Transmembrane</keyword>
<comment type="similarity">
    <text evidence="7">Belongs to the methyl-accepting chemotaxis (MCP) protein family.</text>
</comment>
<keyword evidence="2" id="KW-1003">Cell membrane</keyword>
<accession>A0ABW5RRI5</accession>
<name>A0ABW5RRI5_9BACI</name>
<evidence type="ECO:0000313" key="13">
    <source>
        <dbReference type="Proteomes" id="UP001597506"/>
    </source>
</evidence>
<feature type="transmembrane region" description="Helical" evidence="9">
    <location>
        <begin position="7"/>
        <end position="26"/>
    </location>
</feature>
<sequence>MKLGTKINIMVLAIILSLSMIIGFVVNQQITKGIEEFAVEKAKGDLGLAYRYINNKYPGDWAIKGDKLYKGTTLINDNYEVVDKIGEDTGDTVTIFQNDTRVATNVIQKGNRAIGTKVSEEVSNVVLKNGKNFYGEANAAGNIYQAAYMPIKSADGETIGILYVGASQAIIDSILSGILMKFLIILVVVIGVSFLIVYWFTRRIKQRLTTIVRALELAGQGDFTSEIEDQVGDELSTLSLSFNRMAKDLKSMMNEVAFTSEQVASASEQLNASAEQTSKATETITESIQQVANGAEHSTISVQESAVALEEVTKGVQSIADNASSISEVSSQATQKAKDGGEFVDRTVKQITAISRSVNESGEVIKSLDKRSREIGEITKVISGIAEQTNLLALNAAIEAARAGEHGKGFAVVADEVRKLAEQSQLSSSQISNLIGEIQQDMVRSNKSMEHVTIDVKDGLTIVQRTESSFKEILEFMEELSEQIQDMAATAEEISASTEEVGASVLGITKVSTDTSMHSQNVAASAEEQLASMEEISASSNSLSSLAEDLQKLISKFKV</sequence>
<dbReference type="SMART" id="SM00304">
    <property type="entry name" value="HAMP"/>
    <property type="match status" value="1"/>
</dbReference>
<dbReference type="InterPro" id="IPR004089">
    <property type="entry name" value="MCPsignal_dom"/>
</dbReference>
<evidence type="ECO:0000256" key="2">
    <source>
        <dbReference type="ARBA" id="ARBA00022475"/>
    </source>
</evidence>
<evidence type="ECO:0000256" key="8">
    <source>
        <dbReference type="PROSITE-ProRule" id="PRU00284"/>
    </source>
</evidence>
<reference evidence="13" key="1">
    <citation type="journal article" date="2019" name="Int. J. Syst. Evol. Microbiol.">
        <title>The Global Catalogue of Microorganisms (GCM) 10K type strain sequencing project: providing services to taxonomists for standard genome sequencing and annotation.</title>
        <authorList>
            <consortium name="The Broad Institute Genomics Platform"/>
            <consortium name="The Broad Institute Genome Sequencing Center for Infectious Disease"/>
            <person name="Wu L."/>
            <person name="Ma J."/>
        </authorList>
    </citation>
    <scope>NUCLEOTIDE SEQUENCE [LARGE SCALE GENOMIC DNA]</scope>
    <source>
        <strain evidence="13">KCTC 3913</strain>
    </source>
</reference>
<dbReference type="SUPFAM" id="SSF58104">
    <property type="entry name" value="Methyl-accepting chemotaxis protein (MCP) signaling domain"/>
    <property type="match status" value="1"/>
</dbReference>
<proteinExistence type="inferred from homology"/>
<organism evidence="12 13">
    <name type="scientific">Bacillus seohaeanensis</name>
    <dbReference type="NCBI Taxonomy" id="284580"/>
    <lineage>
        <taxon>Bacteria</taxon>
        <taxon>Bacillati</taxon>
        <taxon>Bacillota</taxon>
        <taxon>Bacilli</taxon>
        <taxon>Bacillales</taxon>
        <taxon>Bacillaceae</taxon>
        <taxon>Bacillus</taxon>
    </lineage>
</organism>
<dbReference type="PANTHER" id="PTHR32089">
    <property type="entry name" value="METHYL-ACCEPTING CHEMOTAXIS PROTEIN MCPB"/>
    <property type="match status" value="1"/>
</dbReference>
<evidence type="ECO:0000256" key="9">
    <source>
        <dbReference type="SAM" id="Phobius"/>
    </source>
</evidence>
<dbReference type="RefSeq" id="WP_377934540.1">
    <property type="nucleotide sequence ID" value="NZ_JBHUMF010000017.1"/>
</dbReference>
<evidence type="ECO:0000259" key="11">
    <source>
        <dbReference type="PROSITE" id="PS50885"/>
    </source>
</evidence>
<comment type="subcellular location">
    <subcellularLocation>
        <location evidence="1">Cell membrane</location>
        <topology evidence="1">Multi-pass membrane protein</topology>
    </subcellularLocation>
</comment>
<feature type="domain" description="Methyl-accepting transducer" evidence="10">
    <location>
        <begin position="273"/>
        <end position="509"/>
    </location>
</feature>
<dbReference type="Proteomes" id="UP001597506">
    <property type="component" value="Unassembled WGS sequence"/>
</dbReference>
<keyword evidence="5 9" id="KW-0472">Membrane</keyword>
<dbReference type="CDD" id="cd11386">
    <property type="entry name" value="MCP_signal"/>
    <property type="match status" value="1"/>
</dbReference>
<dbReference type="SMART" id="SM00283">
    <property type="entry name" value="MA"/>
    <property type="match status" value="1"/>
</dbReference>
<evidence type="ECO:0000256" key="5">
    <source>
        <dbReference type="ARBA" id="ARBA00023136"/>
    </source>
</evidence>
<dbReference type="InterPro" id="IPR003660">
    <property type="entry name" value="HAMP_dom"/>
</dbReference>
<feature type="transmembrane region" description="Helical" evidence="9">
    <location>
        <begin position="178"/>
        <end position="200"/>
    </location>
</feature>
<dbReference type="SUPFAM" id="SSF103190">
    <property type="entry name" value="Sensory domain-like"/>
    <property type="match status" value="1"/>
</dbReference>
<dbReference type="Gene3D" id="6.10.340.10">
    <property type="match status" value="1"/>
</dbReference>
<dbReference type="CDD" id="cd06225">
    <property type="entry name" value="HAMP"/>
    <property type="match status" value="1"/>
</dbReference>
<dbReference type="Pfam" id="PF00672">
    <property type="entry name" value="HAMP"/>
    <property type="match status" value="1"/>
</dbReference>